<dbReference type="PROSITE" id="PS00627">
    <property type="entry name" value="GHMP_KINASES_ATP"/>
    <property type="match status" value="1"/>
</dbReference>
<evidence type="ECO:0000313" key="14">
    <source>
        <dbReference type="Proteomes" id="UP001140011"/>
    </source>
</evidence>
<dbReference type="InterPro" id="IPR006204">
    <property type="entry name" value="GHMP_kinase_N_dom"/>
</dbReference>
<evidence type="ECO:0000256" key="2">
    <source>
        <dbReference type="ARBA" id="ARBA00006566"/>
    </source>
</evidence>
<comment type="catalytic activity">
    <reaction evidence="10">
        <text>alpha-D-galactose + ATP = alpha-D-galactose 1-phosphate + ADP + H(+)</text>
        <dbReference type="Rhea" id="RHEA:13553"/>
        <dbReference type="ChEBI" id="CHEBI:15378"/>
        <dbReference type="ChEBI" id="CHEBI:28061"/>
        <dbReference type="ChEBI" id="CHEBI:30616"/>
        <dbReference type="ChEBI" id="CHEBI:58336"/>
        <dbReference type="ChEBI" id="CHEBI:456216"/>
        <dbReference type="EC" id="2.7.1.6"/>
    </reaction>
    <physiologicalReaction direction="left-to-right" evidence="10">
        <dbReference type="Rhea" id="RHEA:13554"/>
    </physiologicalReaction>
</comment>
<keyword evidence="7" id="KW-0418">Kinase</keyword>
<dbReference type="Gene3D" id="3.30.230.10">
    <property type="match status" value="1"/>
</dbReference>
<dbReference type="InterPro" id="IPR014721">
    <property type="entry name" value="Ribsml_uS5_D2-typ_fold_subgr"/>
</dbReference>
<organism evidence="13 14">
    <name type="scientific">Coemansia pectinata</name>
    <dbReference type="NCBI Taxonomy" id="1052879"/>
    <lineage>
        <taxon>Eukaryota</taxon>
        <taxon>Fungi</taxon>
        <taxon>Fungi incertae sedis</taxon>
        <taxon>Zoopagomycota</taxon>
        <taxon>Kickxellomycotina</taxon>
        <taxon>Kickxellomycetes</taxon>
        <taxon>Kickxellales</taxon>
        <taxon>Kickxellaceae</taxon>
        <taxon>Coemansia</taxon>
    </lineage>
</organism>
<dbReference type="PRINTS" id="PR00959">
    <property type="entry name" value="MEVGALKINASE"/>
</dbReference>
<evidence type="ECO:0000256" key="7">
    <source>
        <dbReference type="ARBA" id="ARBA00022777"/>
    </source>
</evidence>
<evidence type="ECO:0000256" key="6">
    <source>
        <dbReference type="ARBA" id="ARBA00022741"/>
    </source>
</evidence>
<evidence type="ECO:0000256" key="3">
    <source>
        <dbReference type="ARBA" id="ARBA00012315"/>
    </source>
</evidence>
<comment type="similarity">
    <text evidence="2">Belongs to the GHMP kinase family. GalK subfamily.</text>
</comment>
<feature type="domain" description="Galactokinase N-terminal" evidence="12">
    <location>
        <begin position="31"/>
        <end position="79"/>
    </location>
</feature>
<protein>
    <recommendedName>
        <fullName evidence="4">Galactokinase</fullName>
        <ecNumber evidence="3">2.7.1.6</ecNumber>
    </recommendedName>
    <alternativeName>
        <fullName evidence="9">Galactose kinase</fullName>
    </alternativeName>
</protein>
<dbReference type="InterPro" id="IPR019539">
    <property type="entry name" value="GalKase_N"/>
</dbReference>
<keyword evidence="14" id="KW-1185">Reference proteome</keyword>
<feature type="domain" description="GHMP kinase N-terminal" evidence="11">
    <location>
        <begin position="127"/>
        <end position="208"/>
    </location>
</feature>
<dbReference type="InterPro" id="IPR019741">
    <property type="entry name" value="Galactokinase_CS"/>
</dbReference>
<dbReference type="Proteomes" id="UP001140011">
    <property type="component" value="Unassembled WGS sequence"/>
</dbReference>
<dbReference type="EC" id="2.7.1.6" evidence="3"/>
<dbReference type="Pfam" id="PF00288">
    <property type="entry name" value="GHMP_kinases_N"/>
    <property type="match status" value="1"/>
</dbReference>
<evidence type="ECO:0000256" key="4">
    <source>
        <dbReference type="ARBA" id="ARBA00019487"/>
    </source>
</evidence>
<dbReference type="PROSITE" id="PS00106">
    <property type="entry name" value="GALACTOKINASE"/>
    <property type="match status" value="1"/>
</dbReference>
<dbReference type="GO" id="GO:0005829">
    <property type="term" value="C:cytosol"/>
    <property type="evidence" value="ECO:0007669"/>
    <property type="project" value="TreeGrafter"/>
</dbReference>
<evidence type="ECO:0000313" key="13">
    <source>
        <dbReference type="EMBL" id="KAJ2753787.1"/>
    </source>
</evidence>
<comment type="caution">
    <text evidence="13">The sequence shown here is derived from an EMBL/GenBank/DDBJ whole genome shotgun (WGS) entry which is preliminary data.</text>
</comment>
<dbReference type="GO" id="GO:0006012">
    <property type="term" value="P:galactose metabolic process"/>
    <property type="evidence" value="ECO:0007669"/>
    <property type="project" value="InterPro"/>
</dbReference>
<dbReference type="SUPFAM" id="SSF54211">
    <property type="entry name" value="Ribosomal protein S5 domain 2-like"/>
    <property type="match status" value="1"/>
</dbReference>
<dbReference type="PANTHER" id="PTHR10457:SF7">
    <property type="entry name" value="GALACTOKINASE-RELATED"/>
    <property type="match status" value="1"/>
</dbReference>
<dbReference type="PANTHER" id="PTHR10457">
    <property type="entry name" value="MEVALONATE KINASE/GALACTOKINASE"/>
    <property type="match status" value="1"/>
</dbReference>
<dbReference type="GO" id="GO:0004335">
    <property type="term" value="F:galactokinase activity"/>
    <property type="evidence" value="ECO:0007669"/>
    <property type="project" value="UniProtKB-EC"/>
</dbReference>
<dbReference type="PRINTS" id="PR00473">
    <property type="entry name" value="GALCTOKINASE"/>
</dbReference>
<dbReference type="InterPro" id="IPR006203">
    <property type="entry name" value="GHMP_knse_ATP-bd_CS"/>
</dbReference>
<accession>A0A9W8GZ99</accession>
<dbReference type="Pfam" id="PF10509">
    <property type="entry name" value="GalKase_gal_bdg"/>
    <property type="match status" value="1"/>
</dbReference>
<gene>
    <name evidence="13" type="primary">GAL1_2</name>
    <name evidence="13" type="ORF">GGI19_002885</name>
</gene>
<keyword evidence="6" id="KW-0547">Nucleotide-binding</keyword>
<dbReference type="InterPro" id="IPR000705">
    <property type="entry name" value="Galactokinase"/>
</dbReference>
<comment type="pathway">
    <text evidence="1">Carbohydrate metabolism; galactose metabolism.</text>
</comment>
<evidence type="ECO:0000259" key="12">
    <source>
        <dbReference type="Pfam" id="PF10509"/>
    </source>
</evidence>
<reference evidence="13" key="1">
    <citation type="submission" date="2022-07" db="EMBL/GenBank/DDBJ databases">
        <title>Phylogenomic reconstructions and comparative analyses of Kickxellomycotina fungi.</title>
        <authorList>
            <person name="Reynolds N.K."/>
            <person name="Stajich J.E."/>
            <person name="Barry K."/>
            <person name="Grigoriev I.V."/>
            <person name="Crous P."/>
            <person name="Smith M.E."/>
        </authorList>
    </citation>
    <scope>NUCLEOTIDE SEQUENCE</scope>
    <source>
        <strain evidence="13">BCRC 34297</strain>
    </source>
</reference>
<name>A0A9W8GZ99_9FUNG</name>
<sequence>MDHSISIVSALDDVYAGNLLQHGARYQALTEAFIETYGAMPDFIARAPGRVNIIGEHIDYCGFPVFPMAIVPDCLIAVKAVDGSSVKLSNVNAKFAARQFDYQSGTIVDIDQSVHDWVNYFKCGYRGALEAIANTSSPVGMQCLMDGSVPISVGLSSSSAFVCCAVMVTMKANGKLLSQERVVETSVASERYIGTNGGGMDQTTSIMSQPQSAAFIEFSPMLRVTPVRFPNTTPPIA</sequence>
<dbReference type="EMBL" id="JANBUH010000162">
    <property type="protein sequence ID" value="KAJ2753787.1"/>
    <property type="molecule type" value="Genomic_DNA"/>
</dbReference>
<evidence type="ECO:0000256" key="5">
    <source>
        <dbReference type="ARBA" id="ARBA00022679"/>
    </source>
</evidence>
<dbReference type="OrthoDB" id="187738at2759"/>
<feature type="non-terminal residue" evidence="13">
    <location>
        <position position="237"/>
    </location>
</feature>
<dbReference type="AlphaFoldDB" id="A0A9W8GZ99"/>
<keyword evidence="5 13" id="KW-0808">Transferase</keyword>
<evidence type="ECO:0000256" key="10">
    <source>
        <dbReference type="ARBA" id="ARBA00049538"/>
    </source>
</evidence>
<dbReference type="GO" id="GO:0005524">
    <property type="term" value="F:ATP binding"/>
    <property type="evidence" value="ECO:0007669"/>
    <property type="project" value="UniProtKB-KW"/>
</dbReference>
<evidence type="ECO:0000256" key="1">
    <source>
        <dbReference type="ARBA" id="ARBA00004947"/>
    </source>
</evidence>
<evidence type="ECO:0000256" key="9">
    <source>
        <dbReference type="ARBA" id="ARBA00029590"/>
    </source>
</evidence>
<proteinExistence type="inferred from homology"/>
<evidence type="ECO:0000256" key="8">
    <source>
        <dbReference type="ARBA" id="ARBA00022840"/>
    </source>
</evidence>
<evidence type="ECO:0000259" key="11">
    <source>
        <dbReference type="Pfam" id="PF00288"/>
    </source>
</evidence>
<dbReference type="InterPro" id="IPR020568">
    <property type="entry name" value="Ribosomal_Su5_D2-typ_SF"/>
</dbReference>
<keyword evidence="8" id="KW-0067">ATP-binding</keyword>